<dbReference type="RefSeq" id="WP_191734670.1">
    <property type="nucleotide sequence ID" value="NZ_JACYFS010000001.1"/>
</dbReference>
<evidence type="ECO:0000256" key="1">
    <source>
        <dbReference type="SAM" id="Phobius"/>
    </source>
</evidence>
<proteinExistence type="predicted"/>
<feature type="transmembrane region" description="Helical" evidence="1">
    <location>
        <begin position="35"/>
        <end position="52"/>
    </location>
</feature>
<keyword evidence="1" id="KW-0812">Transmembrane</keyword>
<feature type="transmembrane region" description="Helical" evidence="1">
    <location>
        <begin position="73"/>
        <end position="90"/>
    </location>
</feature>
<keyword evidence="1" id="KW-0472">Membrane</keyword>
<name>A0ABR8Z6J2_9FLAO</name>
<sequence>MIKRNWLLIPMLILGFYYNMWRIQNADTEMVFQEFFYAFLLLLFLIFLGFAVNKDFKKYHISKSLKSFIPSTIGFLILISFAVNAFVLSLRDHSCVIMHAGYDGDFNGAWFEFREDGTYKFVDHAGIGADITRGNYEIKDSIITIDRCKIGNVIVSNTLLFREENYGDSKFKVLYQINKNHIIINTNIKFLVKMIYKIETM</sequence>
<organism evidence="2 3">
    <name type="scientific">Chryseobacterium caseinilyticum</name>
    <dbReference type="NCBI Taxonomy" id="2771428"/>
    <lineage>
        <taxon>Bacteria</taxon>
        <taxon>Pseudomonadati</taxon>
        <taxon>Bacteroidota</taxon>
        <taxon>Flavobacteriia</taxon>
        <taxon>Flavobacteriales</taxon>
        <taxon>Weeksellaceae</taxon>
        <taxon>Chryseobacterium group</taxon>
        <taxon>Chryseobacterium</taxon>
    </lineage>
</organism>
<protein>
    <submittedName>
        <fullName evidence="2">Uncharacterized protein</fullName>
    </submittedName>
</protein>
<dbReference type="Proteomes" id="UP000637299">
    <property type="component" value="Unassembled WGS sequence"/>
</dbReference>
<gene>
    <name evidence="2" type="ORF">IC610_00150</name>
</gene>
<keyword evidence="3" id="KW-1185">Reference proteome</keyword>
<keyword evidence="1" id="KW-1133">Transmembrane helix</keyword>
<accession>A0ABR8Z6J2</accession>
<dbReference type="EMBL" id="JACYFS010000001">
    <property type="protein sequence ID" value="MBD8080826.1"/>
    <property type="molecule type" value="Genomic_DNA"/>
</dbReference>
<comment type="caution">
    <text evidence="2">The sequence shown here is derived from an EMBL/GenBank/DDBJ whole genome shotgun (WGS) entry which is preliminary data.</text>
</comment>
<feature type="transmembrane region" description="Helical" evidence="1">
    <location>
        <begin position="7"/>
        <end position="23"/>
    </location>
</feature>
<evidence type="ECO:0000313" key="3">
    <source>
        <dbReference type="Proteomes" id="UP000637299"/>
    </source>
</evidence>
<evidence type="ECO:0000313" key="2">
    <source>
        <dbReference type="EMBL" id="MBD8080826.1"/>
    </source>
</evidence>
<reference evidence="2 3" key="1">
    <citation type="submission" date="2020-09" db="EMBL/GenBank/DDBJ databases">
        <title>Genome seq and assembly of Chryseobacterium sp.</title>
        <authorList>
            <person name="Chhetri G."/>
        </authorList>
    </citation>
    <scope>NUCLEOTIDE SEQUENCE [LARGE SCALE GENOMIC DNA]</scope>
    <source>
        <strain evidence="2 3">GCR10</strain>
    </source>
</reference>